<evidence type="ECO:0008006" key="2">
    <source>
        <dbReference type="Google" id="ProtNLM"/>
    </source>
</evidence>
<protein>
    <recommendedName>
        <fullName evidence="2">N-acetyltransferase domain-containing protein</fullName>
    </recommendedName>
</protein>
<reference evidence="1" key="1">
    <citation type="submission" date="2019-08" db="EMBL/GenBank/DDBJ databases">
        <authorList>
            <person name="Kucharzyk K."/>
            <person name="Murdoch R.W."/>
            <person name="Higgins S."/>
            <person name="Loffler F."/>
        </authorList>
    </citation>
    <scope>NUCLEOTIDE SEQUENCE</scope>
</reference>
<dbReference type="EMBL" id="VSSQ01057777">
    <property type="protein sequence ID" value="MPN11556.1"/>
    <property type="molecule type" value="Genomic_DNA"/>
</dbReference>
<dbReference type="InterPro" id="IPR016181">
    <property type="entry name" value="Acyl_CoA_acyltransferase"/>
</dbReference>
<name>A0A645FD98_9ZZZZ</name>
<organism evidence="1">
    <name type="scientific">bioreactor metagenome</name>
    <dbReference type="NCBI Taxonomy" id="1076179"/>
    <lineage>
        <taxon>unclassified sequences</taxon>
        <taxon>metagenomes</taxon>
        <taxon>ecological metagenomes</taxon>
    </lineage>
</organism>
<dbReference type="AlphaFoldDB" id="A0A645FD98"/>
<dbReference type="SUPFAM" id="SSF55729">
    <property type="entry name" value="Acyl-CoA N-acyltransferases (Nat)"/>
    <property type="match status" value="1"/>
</dbReference>
<evidence type="ECO:0000313" key="1">
    <source>
        <dbReference type="EMBL" id="MPN11556.1"/>
    </source>
</evidence>
<dbReference type="Gene3D" id="3.40.630.30">
    <property type="match status" value="1"/>
</dbReference>
<gene>
    <name evidence="1" type="ORF">SDC9_158859</name>
</gene>
<accession>A0A645FD98</accession>
<comment type="caution">
    <text evidence="1">The sequence shown here is derived from an EMBL/GenBank/DDBJ whole genome shotgun (WGS) entry which is preliminary data.</text>
</comment>
<proteinExistence type="predicted"/>
<sequence length="223" mass="25986">MNVEFSDCVHKYIQLGTVMTDPEFRNRGLIRQLMEVIFHDYKTADGFFLFANDQVKSFYPLFNFQSQTEYRYALIPKPVKNAVVQLTMNGDQNGKRFLELKQRMHSLAAVEFDNDELMMFYLISINQHDVYYIAVYDALLIARLSAGVLNVYAIYSSQDVSPAQICECWMVQYDYALFHFNPRDKHAMIKKPFAEENTTLFVKGHKLISDLNRIEVIPLLAHA</sequence>